<evidence type="ECO:0000313" key="1">
    <source>
        <dbReference type="EMBL" id="KAK4221103.1"/>
    </source>
</evidence>
<dbReference type="EMBL" id="MU865586">
    <property type="protein sequence ID" value="KAK4221103.1"/>
    <property type="molecule type" value="Genomic_DNA"/>
</dbReference>
<gene>
    <name evidence="1" type="ORF">QBC38DRAFT_492752</name>
</gene>
<proteinExistence type="predicted"/>
<reference evidence="1" key="1">
    <citation type="journal article" date="2023" name="Mol. Phylogenet. Evol.">
        <title>Genome-scale phylogeny and comparative genomics of the fungal order Sordariales.</title>
        <authorList>
            <person name="Hensen N."/>
            <person name="Bonometti L."/>
            <person name="Westerberg I."/>
            <person name="Brannstrom I.O."/>
            <person name="Guillou S."/>
            <person name="Cros-Aarteil S."/>
            <person name="Calhoun S."/>
            <person name="Haridas S."/>
            <person name="Kuo A."/>
            <person name="Mondo S."/>
            <person name="Pangilinan J."/>
            <person name="Riley R."/>
            <person name="LaButti K."/>
            <person name="Andreopoulos B."/>
            <person name="Lipzen A."/>
            <person name="Chen C."/>
            <person name="Yan M."/>
            <person name="Daum C."/>
            <person name="Ng V."/>
            <person name="Clum A."/>
            <person name="Steindorff A."/>
            <person name="Ohm R.A."/>
            <person name="Martin F."/>
            <person name="Silar P."/>
            <person name="Natvig D.O."/>
            <person name="Lalanne C."/>
            <person name="Gautier V."/>
            <person name="Ament-Velasquez S.L."/>
            <person name="Kruys A."/>
            <person name="Hutchinson M.I."/>
            <person name="Powell A.J."/>
            <person name="Barry K."/>
            <person name="Miller A.N."/>
            <person name="Grigoriev I.V."/>
            <person name="Debuchy R."/>
            <person name="Gladieux P."/>
            <person name="Hiltunen Thoren M."/>
            <person name="Johannesson H."/>
        </authorList>
    </citation>
    <scope>NUCLEOTIDE SEQUENCE</scope>
    <source>
        <strain evidence="1">CBS 990.96</strain>
    </source>
</reference>
<comment type="caution">
    <text evidence="1">The sequence shown here is derived from an EMBL/GenBank/DDBJ whole genome shotgun (WGS) entry which is preliminary data.</text>
</comment>
<protein>
    <submittedName>
        <fullName evidence="1">Uncharacterized protein</fullName>
    </submittedName>
</protein>
<name>A0AAN6YKT5_9PEZI</name>
<accession>A0AAN6YKT5</accession>
<keyword evidence="2" id="KW-1185">Reference proteome</keyword>
<organism evidence="1 2">
    <name type="scientific">Podospora fimiseda</name>
    <dbReference type="NCBI Taxonomy" id="252190"/>
    <lineage>
        <taxon>Eukaryota</taxon>
        <taxon>Fungi</taxon>
        <taxon>Dikarya</taxon>
        <taxon>Ascomycota</taxon>
        <taxon>Pezizomycotina</taxon>
        <taxon>Sordariomycetes</taxon>
        <taxon>Sordariomycetidae</taxon>
        <taxon>Sordariales</taxon>
        <taxon>Podosporaceae</taxon>
        <taxon>Podospora</taxon>
    </lineage>
</organism>
<reference evidence="1" key="2">
    <citation type="submission" date="2023-05" db="EMBL/GenBank/DDBJ databases">
        <authorList>
            <consortium name="Lawrence Berkeley National Laboratory"/>
            <person name="Steindorff A."/>
            <person name="Hensen N."/>
            <person name="Bonometti L."/>
            <person name="Westerberg I."/>
            <person name="Brannstrom I.O."/>
            <person name="Guillou S."/>
            <person name="Cros-Aarteil S."/>
            <person name="Calhoun S."/>
            <person name="Haridas S."/>
            <person name="Kuo A."/>
            <person name="Mondo S."/>
            <person name="Pangilinan J."/>
            <person name="Riley R."/>
            <person name="Labutti K."/>
            <person name="Andreopoulos B."/>
            <person name="Lipzen A."/>
            <person name="Chen C."/>
            <person name="Yanf M."/>
            <person name="Daum C."/>
            <person name="Ng V."/>
            <person name="Clum A."/>
            <person name="Ohm R."/>
            <person name="Martin F."/>
            <person name="Silar P."/>
            <person name="Natvig D."/>
            <person name="Lalanne C."/>
            <person name="Gautier V."/>
            <person name="Ament-Velasquez S.L."/>
            <person name="Kruys A."/>
            <person name="Hutchinson M.I."/>
            <person name="Powell A.J."/>
            <person name="Barry K."/>
            <person name="Miller A.N."/>
            <person name="Grigoriev I.V."/>
            <person name="Debuchy R."/>
            <person name="Gladieux P."/>
            <person name="Thoren M.H."/>
            <person name="Johannesson H."/>
        </authorList>
    </citation>
    <scope>NUCLEOTIDE SEQUENCE</scope>
    <source>
        <strain evidence="1">CBS 990.96</strain>
    </source>
</reference>
<evidence type="ECO:0000313" key="2">
    <source>
        <dbReference type="Proteomes" id="UP001301958"/>
    </source>
</evidence>
<dbReference type="Proteomes" id="UP001301958">
    <property type="component" value="Unassembled WGS sequence"/>
</dbReference>
<sequence>MAVRSGGFLIGEDGTVGRSSGSNPSGAVETNVAVWAPALPTAFEKARDATIFTRLGTRHSHKELEAALEATPDIDQTFCLSVNHVILVFSASHDEHTMQCRKVLQMLQDRSMRADINDCVFDSAKSTGAGIRLEPIGDHKAYLVINEGVPGR</sequence>
<dbReference type="AlphaFoldDB" id="A0AAN6YKT5"/>